<protein>
    <submittedName>
        <fullName evidence="1">Uncharacterized protein</fullName>
    </submittedName>
</protein>
<accession>A0A9X3PCS3</accession>
<dbReference type="EMBL" id="JAPZVP010000016">
    <property type="protein sequence ID" value="MDA1361801.1"/>
    <property type="molecule type" value="Genomic_DNA"/>
</dbReference>
<comment type="caution">
    <text evidence="1">The sequence shown here is derived from an EMBL/GenBank/DDBJ whole genome shotgun (WGS) entry which is preliminary data.</text>
</comment>
<proteinExistence type="predicted"/>
<evidence type="ECO:0000313" key="2">
    <source>
        <dbReference type="Proteomes" id="UP001146067"/>
    </source>
</evidence>
<evidence type="ECO:0000313" key="1">
    <source>
        <dbReference type="EMBL" id="MDA1361801.1"/>
    </source>
</evidence>
<name>A0A9X3PCS3_9ACTN</name>
<reference evidence="1" key="1">
    <citation type="submission" date="2022-12" db="EMBL/GenBank/DDBJ databases">
        <title>Gycomyces niveus sp.nov.,a novel actinomycete isolated from soil in Shouguan.</title>
        <authorList>
            <person name="Yang X."/>
        </authorList>
    </citation>
    <scope>NUCLEOTIDE SEQUENCE</scope>
    <source>
        <strain evidence="1">NEAU-A15</strain>
    </source>
</reference>
<organism evidence="1 2">
    <name type="scientific">Glycomyces luteolus</name>
    <dbReference type="NCBI Taxonomy" id="2670330"/>
    <lineage>
        <taxon>Bacteria</taxon>
        <taxon>Bacillati</taxon>
        <taxon>Actinomycetota</taxon>
        <taxon>Actinomycetes</taxon>
        <taxon>Glycomycetales</taxon>
        <taxon>Glycomycetaceae</taxon>
        <taxon>Glycomyces</taxon>
    </lineage>
</organism>
<keyword evidence="2" id="KW-1185">Reference proteome</keyword>
<dbReference type="AlphaFoldDB" id="A0A9X3PCS3"/>
<dbReference type="Proteomes" id="UP001146067">
    <property type="component" value="Unassembled WGS sequence"/>
</dbReference>
<gene>
    <name evidence="1" type="ORF">O1R50_19390</name>
</gene>
<sequence length="127" mass="14054">MSSETAVFSDHLQSGESVRCAFSAWVRAGLARRVLGVTDRRVIMVRSAYWRLSDKGLLWADPIDQVALHGTYGVLLLNGLNTGNAYVRLRRADGTTVTFNPRSSFVGNTESAVRNVERLFDLVPGRL</sequence>
<dbReference type="RefSeq" id="WP_270111834.1">
    <property type="nucleotide sequence ID" value="NZ_JAPZVP010000016.1"/>
</dbReference>